<evidence type="ECO:0000313" key="2">
    <source>
        <dbReference type="Proteomes" id="UP000054495"/>
    </source>
</evidence>
<evidence type="ECO:0000313" key="1">
    <source>
        <dbReference type="EMBL" id="EPB79389.1"/>
    </source>
</evidence>
<accession>A0A0D6M5I7</accession>
<proteinExistence type="predicted"/>
<dbReference type="EMBL" id="KE124795">
    <property type="protein sequence ID" value="EPB79389.1"/>
    <property type="molecule type" value="Genomic_DNA"/>
</dbReference>
<sequence length="145" mass="16532">MFIPNKGHQLEDAPGKPLQLILIVYIRPGRLKQTHSVRSIDPHPAMTKEVGLTLTNHTKEKILYHIVDMMSSRPITLSDLYDRHQHNDYGSSHGHGNHGGRVSGAYTNCAHRYKKVTRYIIIIQLGLCWHLAIANRERNAYCARS</sequence>
<name>A0A0D6M5I7_9BILA</name>
<reference evidence="1 2" key="1">
    <citation type="submission" date="2013-05" db="EMBL/GenBank/DDBJ databases">
        <title>Draft genome of the parasitic nematode Anyclostoma ceylanicum.</title>
        <authorList>
            <person name="Mitreva M."/>
        </authorList>
    </citation>
    <scope>NUCLEOTIDE SEQUENCE [LARGE SCALE GENOMIC DNA]</scope>
</reference>
<dbReference type="Proteomes" id="UP000054495">
    <property type="component" value="Unassembled WGS sequence"/>
</dbReference>
<dbReference type="AlphaFoldDB" id="A0A0D6M5I7"/>
<gene>
    <name evidence="1" type="ORF">ANCCEY_01548</name>
</gene>
<keyword evidence="2" id="KW-1185">Reference proteome</keyword>
<protein>
    <submittedName>
        <fullName evidence="1">Uncharacterized protein</fullName>
    </submittedName>
</protein>
<organism evidence="1 2">
    <name type="scientific">Ancylostoma ceylanicum</name>
    <dbReference type="NCBI Taxonomy" id="53326"/>
    <lineage>
        <taxon>Eukaryota</taxon>
        <taxon>Metazoa</taxon>
        <taxon>Ecdysozoa</taxon>
        <taxon>Nematoda</taxon>
        <taxon>Chromadorea</taxon>
        <taxon>Rhabditida</taxon>
        <taxon>Rhabditina</taxon>
        <taxon>Rhabditomorpha</taxon>
        <taxon>Strongyloidea</taxon>
        <taxon>Ancylostomatidae</taxon>
        <taxon>Ancylostomatinae</taxon>
        <taxon>Ancylostoma</taxon>
    </lineage>
</organism>